<feature type="transmembrane region" description="Helical" evidence="1">
    <location>
        <begin position="9"/>
        <end position="31"/>
    </location>
</feature>
<dbReference type="AlphaFoldDB" id="A0A0G0T7Z7"/>
<organism evidence="2 3">
    <name type="scientific">Candidatus Roizmanbacteria bacterium GW2011_GWB1_40_7</name>
    <dbReference type="NCBI Taxonomy" id="1618482"/>
    <lineage>
        <taxon>Bacteria</taxon>
        <taxon>Candidatus Roizmaniibacteriota</taxon>
    </lineage>
</organism>
<reference evidence="2 3" key="1">
    <citation type="journal article" date="2015" name="Nature">
        <title>rRNA introns, odd ribosomes, and small enigmatic genomes across a large radiation of phyla.</title>
        <authorList>
            <person name="Brown C.T."/>
            <person name="Hug L.A."/>
            <person name="Thomas B.C."/>
            <person name="Sharon I."/>
            <person name="Castelle C.J."/>
            <person name="Singh A."/>
            <person name="Wilkins M.J."/>
            <person name="Williams K.H."/>
            <person name="Banfield J.F."/>
        </authorList>
    </citation>
    <scope>NUCLEOTIDE SEQUENCE [LARGE SCALE GENOMIC DNA]</scope>
</reference>
<name>A0A0G0T7Z7_9BACT</name>
<keyword evidence="1" id="KW-0472">Membrane</keyword>
<evidence type="ECO:0000313" key="3">
    <source>
        <dbReference type="Proteomes" id="UP000034664"/>
    </source>
</evidence>
<dbReference type="Proteomes" id="UP000034664">
    <property type="component" value="Unassembled WGS sequence"/>
</dbReference>
<keyword evidence="1" id="KW-0812">Transmembrane</keyword>
<evidence type="ECO:0000256" key="1">
    <source>
        <dbReference type="SAM" id="Phobius"/>
    </source>
</evidence>
<dbReference type="EMBL" id="LBZM01000040">
    <property type="protein sequence ID" value="KKR70931.1"/>
    <property type="molecule type" value="Genomic_DNA"/>
</dbReference>
<gene>
    <name evidence="2" type="ORF">UU14_C0040G0001</name>
</gene>
<evidence type="ECO:0000313" key="2">
    <source>
        <dbReference type="EMBL" id="KKR70931.1"/>
    </source>
</evidence>
<feature type="transmembrane region" description="Helical" evidence="1">
    <location>
        <begin position="152"/>
        <end position="175"/>
    </location>
</feature>
<protein>
    <submittedName>
        <fullName evidence="2">Uncharacterized protein</fullName>
    </submittedName>
</protein>
<sequence>MSNRFFKLLYVFGLITIVLSFPIYLLSVIHFDQIVVSSYKAKCLSNNKYVVLQGASSYDDAFVFEETFLTDTELDFQKDLNFYCKYYNEIQPHIEIYVDSKTLSEQTQANINFSTFKDSVISAVPTYQRLYELEEVDKETQLYKVYGPIIDWLVWAALAFLLLQIIRMSYTYIVFGEIVWHPFRQGNEN</sequence>
<proteinExistence type="predicted"/>
<accession>A0A0G0T7Z7</accession>
<comment type="caution">
    <text evidence="2">The sequence shown here is derived from an EMBL/GenBank/DDBJ whole genome shotgun (WGS) entry which is preliminary data.</text>
</comment>
<keyword evidence="1" id="KW-1133">Transmembrane helix</keyword>